<dbReference type="PANTHER" id="PTHR32552">
    <property type="entry name" value="FERRICHROME IRON RECEPTOR-RELATED"/>
    <property type="match status" value="1"/>
</dbReference>
<keyword evidence="4 13" id="KW-1134">Transmembrane beta strand</keyword>
<evidence type="ECO:0000256" key="10">
    <source>
        <dbReference type="ARBA" id="ARBA00023077"/>
    </source>
</evidence>
<sequence length="841" mass="91975">MNPASPLSLSVLLMVIGALAAPAGAESVPPEPLDRFRSNAPATSVESWLAQADRPATVTRVVVTPLSDELEIALETPAGQSLLIDANQFRAEGNQLIAEISNASLALPEGAEFTQADPTAEVASVRVWQIAPDRIQVVVTGRNGLPTQDVTLATGDLAYSLNVDADVPEEELVVTGQGSPSYRVPNASSATGTDTPILETPFSVQVIPQAVLRDQQVIRIEDALANVSGVTYAGSSGSREAAFSLRGFGTGSFSGGGPVLRDGYRVYGGFQPVPELANLEQIEVLKGPSSILYGQIEPGGIINLVSKQPLAEPFYEVELQGGSHELVRPRIDFGGPLTEDGSLRYRLNALYQHESPFRDFDTDTNRFSIAPVIAWKIDDRTDLSFNLEYLHQKSPADFGLSRFEDGVAPVSREFVINNPDDTVTTEYLSTGYQFEHRFSDNWKIRNGFRYINYTYDYSVLALPIGVNGAEITRFYADQDAEDRSYTTQTSIVGDFKTGSLEHQATIGFDLNYSEFKIDTLFDTANPLTLNIFDPDYDILPKPDRSDLPPFQDDVTTATRLGVYLQDRIKLTNNLMIIAGLRYDTIDSETDRKLADESSSFSADAWTPRLGILYQPMPEVALFANYSQSFSPTSATDAGGSVLQPEEGEGFEVGVKAELFDRRLLATLTYFDITKQNIAVTDPTNPLFSVAVGEQRNRGIEFDLAGELLPGWKILGSYAYIDGEITEDTDESLIGNRPIATPEHRASLWTTYEIQSGSLKGLGFGVGFEYAGDRYGNPENSFSIGDYFIGNAAIFYQRDNYRFALNFRNFTDEDYIRSAGGGNTSITPGTPFTVTGSASIRF</sequence>
<keyword evidence="9" id="KW-0406">Ion transport</keyword>
<comment type="caution">
    <text evidence="19">The sequence shown here is derived from an EMBL/GenBank/DDBJ whole genome shotgun (WGS) entry which is preliminary data.</text>
</comment>
<evidence type="ECO:0000256" key="8">
    <source>
        <dbReference type="ARBA" id="ARBA00023004"/>
    </source>
</evidence>
<evidence type="ECO:0000313" key="19">
    <source>
        <dbReference type="EMBL" id="MFG3816274.1"/>
    </source>
</evidence>
<evidence type="ECO:0000256" key="9">
    <source>
        <dbReference type="ARBA" id="ARBA00023065"/>
    </source>
</evidence>
<keyword evidence="7 15" id="KW-0732">Signal</keyword>
<dbReference type="InterPro" id="IPR000531">
    <property type="entry name" value="Beta-barrel_TonB"/>
</dbReference>
<evidence type="ECO:0000256" key="2">
    <source>
        <dbReference type="ARBA" id="ARBA00009810"/>
    </source>
</evidence>
<dbReference type="Pfam" id="PF00593">
    <property type="entry name" value="TonB_dep_Rec_b-barrel"/>
    <property type="match status" value="1"/>
</dbReference>
<dbReference type="InterPro" id="IPR010105">
    <property type="entry name" value="TonB_sidphr_rcpt"/>
</dbReference>
<evidence type="ECO:0000259" key="17">
    <source>
        <dbReference type="Pfam" id="PF07715"/>
    </source>
</evidence>
<evidence type="ECO:0000256" key="11">
    <source>
        <dbReference type="ARBA" id="ARBA00023136"/>
    </source>
</evidence>
<accession>A0ABW7C4X2</accession>
<keyword evidence="6 13" id="KW-0812">Transmembrane</keyword>
<keyword evidence="3 13" id="KW-0813">Transport</keyword>
<keyword evidence="12 13" id="KW-0998">Cell outer membrane</keyword>
<dbReference type="InterPro" id="IPR021731">
    <property type="entry name" value="AMIN_dom"/>
</dbReference>
<evidence type="ECO:0000256" key="5">
    <source>
        <dbReference type="ARBA" id="ARBA00022496"/>
    </source>
</evidence>
<keyword evidence="11 13" id="KW-0472">Membrane</keyword>
<evidence type="ECO:0000256" key="13">
    <source>
        <dbReference type="PROSITE-ProRule" id="PRU01360"/>
    </source>
</evidence>
<dbReference type="NCBIfam" id="TIGR01783">
    <property type="entry name" value="TonB-siderophor"/>
    <property type="match status" value="1"/>
</dbReference>
<dbReference type="InterPro" id="IPR039426">
    <property type="entry name" value="TonB-dep_rcpt-like"/>
</dbReference>
<dbReference type="PROSITE" id="PS52016">
    <property type="entry name" value="TONB_DEPENDENT_REC_3"/>
    <property type="match status" value="1"/>
</dbReference>
<keyword evidence="8" id="KW-0408">Iron</keyword>
<dbReference type="InterPro" id="IPR036942">
    <property type="entry name" value="Beta-barrel_TonB_sf"/>
</dbReference>
<keyword evidence="20" id="KW-1185">Reference proteome</keyword>
<evidence type="ECO:0000256" key="3">
    <source>
        <dbReference type="ARBA" id="ARBA00022448"/>
    </source>
</evidence>
<comment type="subcellular location">
    <subcellularLocation>
        <location evidence="1 13">Cell outer membrane</location>
        <topology evidence="1 13">Multi-pass membrane protein</topology>
    </subcellularLocation>
</comment>
<evidence type="ECO:0000256" key="14">
    <source>
        <dbReference type="RuleBase" id="RU003357"/>
    </source>
</evidence>
<gene>
    <name evidence="19" type="ORF">VPK24_01385</name>
</gene>
<feature type="signal peptide" evidence="15">
    <location>
        <begin position="1"/>
        <end position="20"/>
    </location>
</feature>
<dbReference type="Pfam" id="PF11741">
    <property type="entry name" value="AMIN"/>
    <property type="match status" value="1"/>
</dbReference>
<dbReference type="CDD" id="cd01347">
    <property type="entry name" value="ligand_gated_channel"/>
    <property type="match status" value="1"/>
</dbReference>
<evidence type="ECO:0000259" key="16">
    <source>
        <dbReference type="Pfam" id="PF00593"/>
    </source>
</evidence>
<evidence type="ECO:0000313" key="20">
    <source>
        <dbReference type="Proteomes" id="UP001604335"/>
    </source>
</evidence>
<feature type="domain" description="TonB-dependent receptor-like beta-barrel" evidence="16">
    <location>
        <begin position="375"/>
        <end position="808"/>
    </location>
</feature>
<evidence type="ECO:0000256" key="15">
    <source>
        <dbReference type="SAM" id="SignalP"/>
    </source>
</evidence>
<keyword evidence="10 14" id="KW-0798">TonB box</keyword>
<dbReference type="Gene3D" id="2.40.170.20">
    <property type="entry name" value="TonB-dependent receptor, beta-barrel domain"/>
    <property type="match status" value="1"/>
</dbReference>
<dbReference type="PANTHER" id="PTHR32552:SF68">
    <property type="entry name" value="FERRICHROME OUTER MEMBRANE TRANSPORTER_PHAGE RECEPTOR"/>
    <property type="match status" value="1"/>
</dbReference>
<evidence type="ECO:0000256" key="6">
    <source>
        <dbReference type="ARBA" id="ARBA00022692"/>
    </source>
</evidence>
<keyword evidence="19" id="KW-0675">Receptor</keyword>
<proteinExistence type="inferred from homology"/>
<keyword evidence="5" id="KW-0410">Iron transport</keyword>
<feature type="chain" id="PRO_5046441454" evidence="15">
    <location>
        <begin position="21"/>
        <end position="841"/>
    </location>
</feature>
<dbReference type="InterPro" id="IPR012910">
    <property type="entry name" value="Plug_dom"/>
</dbReference>
<comment type="similarity">
    <text evidence="2 13 14">Belongs to the TonB-dependent receptor family.</text>
</comment>
<dbReference type="SUPFAM" id="SSF56935">
    <property type="entry name" value="Porins"/>
    <property type="match status" value="1"/>
</dbReference>
<evidence type="ECO:0000259" key="18">
    <source>
        <dbReference type="Pfam" id="PF11741"/>
    </source>
</evidence>
<organism evidence="19 20">
    <name type="scientific">Limnothrix redekei LRLZ20PSL1</name>
    <dbReference type="NCBI Taxonomy" id="3112953"/>
    <lineage>
        <taxon>Bacteria</taxon>
        <taxon>Bacillati</taxon>
        <taxon>Cyanobacteriota</taxon>
        <taxon>Cyanophyceae</taxon>
        <taxon>Pseudanabaenales</taxon>
        <taxon>Pseudanabaenaceae</taxon>
        <taxon>Limnothrix</taxon>
    </lineage>
</organism>
<dbReference type="RefSeq" id="WP_393010049.1">
    <property type="nucleotide sequence ID" value="NZ_JAZAQF010000006.1"/>
</dbReference>
<name>A0ABW7C4X2_9CYAN</name>
<evidence type="ECO:0000256" key="1">
    <source>
        <dbReference type="ARBA" id="ARBA00004571"/>
    </source>
</evidence>
<evidence type="ECO:0000256" key="12">
    <source>
        <dbReference type="ARBA" id="ARBA00023237"/>
    </source>
</evidence>
<reference evidence="20" key="1">
    <citation type="journal article" date="2024" name="Algal Res.">
        <title>Biochemical, toxicological and genomic investigation of a high-biomass producing Limnothrix strain isolated from Italian shallow drinking water reservoir.</title>
        <authorList>
            <person name="Simonazzi M."/>
            <person name="Shishido T.K."/>
            <person name="Delbaje E."/>
            <person name="Wahlsten M."/>
            <person name="Fewer D.P."/>
            <person name="Sivonen K."/>
            <person name="Pezzolesi L."/>
            <person name="Pistocchi R."/>
        </authorList>
    </citation>
    <scope>NUCLEOTIDE SEQUENCE [LARGE SCALE GENOMIC DNA]</scope>
    <source>
        <strain evidence="20">LRLZ20PSL1</strain>
    </source>
</reference>
<dbReference type="InterPro" id="IPR037066">
    <property type="entry name" value="Plug_dom_sf"/>
</dbReference>
<evidence type="ECO:0000256" key="7">
    <source>
        <dbReference type="ARBA" id="ARBA00022729"/>
    </source>
</evidence>
<dbReference type="EMBL" id="JAZAQF010000006">
    <property type="protein sequence ID" value="MFG3816274.1"/>
    <property type="molecule type" value="Genomic_DNA"/>
</dbReference>
<dbReference type="Proteomes" id="UP001604335">
    <property type="component" value="Unassembled WGS sequence"/>
</dbReference>
<evidence type="ECO:0000256" key="4">
    <source>
        <dbReference type="ARBA" id="ARBA00022452"/>
    </source>
</evidence>
<feature type="domain" description="TonB-dependent receptor plug" evidence="17">
    <location>
        <begin position="198"/>
        <end position="301"/>
    </location>
</feature>
<dbReference type="Pfam" id="PF07715">
    <property type="entry name" value="Plug"/>
    <property type="match status" value="1"/>
</dbReference>
<protein>
    <submittedName>
        <fullName evidence="19">TonB-dependent siderophore receptor</fullName>
    </submittedName>
</protein>
<dbReference type="Gene3D" id="2.170.130.10">
    <property type="entry name" value="TonB-dependent receptor, plug domain"/>
    <property type="match status" value="1"/>
</dbReference>
<feature type="domain" description="AMIN" evidence="18">
    <location>
        <begin position="85"/>
        <end position="146"/>
    </location>
</feature>